<dbReference type="AlphaFoldDB" id="A0A915HKW8"/>
<dbReference type="Gene3D" id="2.60.40.10">
    <property type="entry name" value="Immunoglobulins"/>
    <property type="match status" value="3"/>
</dbReference>
<dbReference type="Pfam" id="PF00041">
    <property type="entry name" value="fn3"/>
    <property type="match status" value="2"/>
</dbReference>
<proteinExistence type="predicted"/>
<evidence type="ECO:0000259" key="2">
    <source>
        <dbReference type="PROSITE" id="PS50853"/>
    </source>
</evidence>
<feature type="domain" description="Fibronectin type-III" evidence="2">
    <location>
        <begin position="165"/>
        <end position="261"/>
    </location>
</feature>
<protein>
    <submittedName>
        <fullName evidence="4">Fibronectin type-III domain-containing protein</fullName>
    </submittedName>
</protein>
<evidence type="ECO:0000313" key="4">
    <source>
        <dbReference type="WBParaSite" id="nRc.2.0.1.t02191-RA"/>
    </source>
</evidence>
<dbReference type="PROSITE" id="PS50853">
    <property type="entry name" value="FN3"/>
    <property type="match status" value="2"/>
</dbReference>
<dbReference type="SUPFAM" id="SSF49265">
    <property type="entry name" value="Fibronectin type III"/>
    <property type="match status" value="3"/>
</dbReference>
<sequence length="413" mass="47120">IRVSSTNFSAPDYSEREIVVESSKITVDIDNLMPFNSYVLDISAFNIAVPSEPTELMFPFVNADEVRITWKAPYRPNGIISRYAVSYWPNRSEIGQKGQIKTTLNADLQILTCLLSLLKTVPVMAPRGRLLCKFRDEKVISLLLISDEFIWQYRKTFLHVDTPGSPSRPINNKEKLPGPYNITIDFDHESDPYNRFFVLEYKSKDDAPWLIYPDRIPGNEKTYTVTGLMPNRRYTFRIKSVNDFGVSRPSLPSDWIKSDEFLPSEPPSDMLIKSTNSSSIEITFNAPVQSTWHSDQVGFRISYFVYNVDNLNSDSQDIQLLEVPLDGPERMKISMSIDSLKQFEHYAIFIETFNHVGSSRSSDAIFFYVGYSLPTSIVNGLKAAALSSTEVHLSWDAWSDSQELINGFKVKYT</sequence>
<feature type="domain" description="Fibronectin type-III" evidence="2">
    <location>
        <begin position="266"/>
        <end position="372"/>
    </location>
</feature>
<organism evidence="3 4">
    <name type="scientific">Romanomermis culicivorax</name>
    <name type="common">Nematode worm</name>
    <dbReference type="NCBI Taxonomy" id="13658"/>
    <lineage>
        <taxon>Eukaryota</taxon>
        <taxon>Metazoa</taxon>
        <taxon>Ecdysozoa</taxon>
        <taxon>Nematoda</taxon>
        <taxon>Enoplea</taxon>
        <taxon>Dorylaimia</taxon>
        <taxon>Mermithida</taxon>
        <taxon>Mermithoidea</taxon>
        <taxon>Mermithidae</taxon>
        <taxon>Romanomermis</taxon>
    </lineage>
</organism>
<dbReference type="PRINTS" id="PR00014">
    <property type="entry name" value="FNTYPEIII"/>
</dbReference>
<dbReference type="PANTHER" id="PTHR13817:SF166">
    <property type="entry name" value="NEURONAL IGCAM-RELATED"/>
    <property type="match status" value="1"/>
</dbReference>
<dbReference type="InterPro" id="IPR003961">
    <property type="entry name" value="FN3_dom"/>
</dbReference>
<dbReference type="PANTHER" id="PTHR13817">
    <property type="entry name" value="TITIN"/>
    <property type="match status" value="1"/>
</dbReference>
<keyword evidence="3" id="KW-1185">Reference proteome</keyword>
<keyword evidence="1" id="KW-0677">Repeat</keyword>
<dbReference type="WBParaSite" id="nRc.2.0.1.t02191-RA">
    <property type="protein sequence ID" value="nRc.2.0.1.t02191-RA"/>
    <property type="gene ID" value="nRc.2.0.1.g02191"/>
</dbReference>
<dbReference type="CDD" id="cd00063">
    <property type="entry name" value="FN3"/>
    <property type="match status" value="2"/>
</dbReference>
<accession>A0A915HKW8</accession>
<evidence type="ECO:0000256" key="1">
    <source>
        <dbReference type="ARBA" id="ARBA00022737"/>
    </source>
</evidence>
<name>A0A915HKW8_ROMCU</name>
<evidence type="ECO:0000313" key="3">
    <source>
        <dbReference type="Proteomes" id="UP000887565"/>
    </source>
</evidence>
<dbReference type="InterPro" id="IPR013783">
    <property type="entry name" value="Ig-like_fold"/>
</dbReference>
<reference evidence="4" key="1">
    <citation type="submission" date="2022-11" db="UniProtKB">
        <authorList>
            <consortium name="WormBaseParasite"/>
        </authorList>
    </citation>
    <scope>IDENTIFICATION</scope>
</reference>
<dbReference type="Proteomes" id="UP000887565">
    <property type="component" value="Unplaced"/>
</dbReference>
<dbReference type="SMART" id="SM00060">
    <property type="entry name" value="FN3"/>
    <property type="match status" value="2"/>
</dbReference>
<dbReference type="InterPro" id="IPR050964">
    <property type="entry name" value="Striated_Muscle_Regulatory"/>
</dbReference>
<dbReference type="InterPro" id="IPR036116">
    <property type="entry name" value="FN3_sf"/>
</dbReference>